<dbReference type="KEGG" id="ssl:SS1G_03352"/>
<dbReference type="GeneID" id="5491752"/>
<dbReference type="Proteomes" id="UP000001312">
    <property type="component" value="Unassembled WGS sequence"/>
</dbReference>
<dbReference type="EMBL" id="CH476624">
    <property type="protein sequence ID" value="EDO00878.1"/>
    <property type="molecule type" value="Genomic_DNA"/>
</dbReference>
<protein>
    <submittedName>
        <fullName evidence="1">Uncharacterized protein</fullName>
    </submittedName>
</protein>
<keyword evidence="2" id="KW-1185">Reference proteome</keyword>
<accession>A7EDG2</accession>
<proteinExistence type="predicted"/>
<dbReference type="HOGENOM" id="CLU_2924082_0_0_1"/>
<name>A7EDG2_SCLS1</name>
<reference evidence="2" key="1">
    <citation type="journal article" date="2011" name="PLoS Genet.">
        <title>Genomic analysis of the necrotrophic fungal pathogens Sclerotinia sclerotiorum and Botrytis cinerea.</title>
        <authorList>
            <person name="Amselem J."/>
            <person name="Cuomo C.A."/>
            <person name="van Kan J.A."/>
            <person name="Viaud M."/>
            <person name="Benito E.P."/>
            <person name="Couloux A."/>
            <person name="Coutinho P.M."/>
            <person name="de Vries R.P."/>
            <person name="Dyer P.S."/>
            <person name="Fillinger S."/>
            <person name="Fournier E."/>
            <person name="Gout L."/>
            <person name="Hahn M."/>
            <person name="Kohn L."/>
            <person name="Lapalu N."/>
            <person name="Plummer K.M."/>
            <person name="Pradier J.M."/>
            <person name="Quevillon E."/>
            <person name="Sharon A."/>
            <person name="Simon A."/>
            <person name="ten Have A."/>
            <person name="Tudzynski B."/>
            <person name="Tudzynski P."/>
            <person name="Wincker P."/>
            <person name="Andrew M."/>
            <person name="Anthouard V."/>
            <person name="Beever R.E."/>
            <person name="Beffa R."/>
            <person name="Benoit I."/>
            <person name="Bouzid O."/>
            <person name="Brault B."/>
            <person name="Chen Z."/>
            <person name="Choquer M."/>
            <person name="Collemare J."/>
            <person name="Cotton P."/>
            <person name="Danchin E.G."/>
            <person name="Da Silva C."/>
            <person name="Gautier A."/>
            <person name="Giraud C."/>
            <person name="Giraud T."/>
            <person name="Gonzalez C."/>
            <person name="Grossetete S."/>
            <person name="Guldener U."/>
            <person name="Henrissat B."/>
            <person name="Howlett B.J."/>
            <person name="Kodira C."/>
            <person name="Kretschmer M."/>
            <person name="Lappartient A."/>
            <person name="Leroch M."/>
            <person name="Levis C."/>
            <person name="Mauceli E."/>
            <person name="Neuveglise C."/>
            <person name="Oeser B."/>
            <person name="Pearson M."/>
            <person name="Poulain J."/>
            <person name="Poussereau N."/>
            <person name="Quesneville H."/>
            <person name="Rascle C."/>
            <person name="Schumacher J."/>
            <person name="Segurens B."/>
            <person name="Sexton A."/>
            <person name="Silva E."/>
            <person name="Sirven C."/>
            <person name="Soanes D.M."/>
            <person name="Talbot N.J."/>
            <person name="Templeton M."/>
            <person name="Yandava C."/>
            <person name="Yarden O."/>
            <person name="Zeng Q."/>
            <person name="Rollins J.A."/>
            <person name="Lebrun M.H."/>
            <person name="Dickman M."/>
        </authorList>
    </citation>
    <scope>NUCLEOTIDE SEQUENCE [LARGE SCALE GENOMIC DNA]</scope>
    <source>
        <strain evidence="2">ATCC 18683 / 1980 / Ss-1</strain>
    </source>
</reference>
<gene>
    <name evidence="1" type="ORF">SS1G_03352</name>
</gene>
<dbReference type="AlphaFoldDB" id="A7EDG2"/>
<organism evidence="1 2">
    <name type="scientific">Sclerotinia sclerotiorum (strain ATCC 18683 / 1980 / Ss-1)</name>
    <name type="common">White mold</name>
    <name type="synonym">Whetzelinia sclerotiorum</name>
    <dbReference type="NCBI Taxonomy" id="665079"/>
    <lineage>
        <taxon>Eukaryota</taxon>
        <taxon>Fungi</taxon>
        <taxon>Dikarya</taxon>
        <taxon>Ascomycota</taxon>
        <taxon>Pezizomycotina</taxon>
        <taxon>Leotiomycetes</taxon>
        <taxon>Helotiales</taxon>
        <taxon>Sclerotiniaceae</taxon>
        <taxon>Sclerotinia</taxon>
    </lineage>
</organism>
<dbReference type="RefSeq" id="XP_001595263.1">
    <property type="nucleotide sequence ID" value="XM_001595213.1"/>
</dbReference>
<dbReference type="InParanoid" id="A7EDG2"/>
<evidence type="ECO:0000313" key="1">
    <source>
        <dbReference type="EMBL" id="EDO00878.1"/>
    </source>
</evidence>
<sequence length="61" mass="7335">MQINSTPQYQTKKAHETNQKWCNNHKIEKAERLWQLMAQIHKSISPDDFRIFMPRLHVIAC</sequence>
<evidence type="ECO:0000313" key="2">
    <source>
        <dbReference type="Proteomes" id="UP000001312"/>
    </source>
</evidence>